<keyword evidence="7" id="KW-0406">Ion transport</keyword>
<feature type="signal peptide" evidence="9">
    <location>
        <begin position="1"/>
        <end position="31"/>
    </location>
</feature>
<dbReference type="SUPFAM" id="SSF82689">
    <property type="entry name" value="Mechanosensitive channel protein MscS (YggB), C-terminal domain"/>
    <property type="match status" value="1"/>
</dbReference>
<evidence type="ECO:0000256" key="3">
    <source>
        <dbReference type="ARBA" id="ARBA00022475"/>
    </source>
</evidence>
<dbReference type="PANTHER" id="PTHR30221">
    <property type="entry name" value="SMALL-CONDUCTANCE MECHANOSENSITIVE CHANNEL"/>
    <property type="match status" value="1"/>
</dbReference>
<gene>
    <name evidence="11" type="primary">mscS_2</name>
    <name evidence="11" type="ORF">JAN5088_01814</name>
</gene>
<dbReference type="Gene3D" id="2.30.30.60">
    <property type="match status" value="1"/>
</dbReference>
<protein>
    <recommendedName>
        <fullName evidence="7">Small-conductance mechanosensitive channel</fullName>
    </recommendedName>
</protein>
<organism evidence="11 12">
    <name type="scientific">Jannaschia rubra</name>
    <dbReference type="NCBI Taxonomy" id="282197"/>
    <lineage>
        <taxon>Bacteria</taxon>
        <taxon>Pseudomonadati</taxon>
        <taxon>Pseudomonadota</taxon>
        <taxon>Alphaproteobacteria</taxon>
        <taxon>Rhodobacterales</taxon>
        <taxon>Roseobacteraceae</taxon>
        <taxon>Jannaschia</taxon>
    </lineage>
</organism>
<evidence type="ECO:0000256" key="2">
    <source>
        <dbReference type="ARBA" id="ARBA00008017"/>
    </source>
</evidence>
<evidence type="ECO:0000313" key="11">
    <source>
        <dbReference type="EMBL" id="CTQ33038.1"/>
    </source>
</evidence>
<keyword evidence="3" id="KW-1003">Cell membrane</keyword>
<dbReference type="Pfam" id="PF00924">
    <property type="entry name" value="MS_channel_2nd"/>
    <property type="match status" value="1"/>
</dbReference>
<keyword evidence="5 7" id="KW-1133">Transmembrane helix</keyword>
<dbReference type="Gene3D" id="3.30.70.100">
    <property type="match status" value="1"/>
</dbReference>
<comment type="subunit">
    <text evidence="7">Homoheptamer.</text>
</comment>
<evidence type="ECO:0000256" key="4">
    <source>
        <dbReference type="ARBA" id="ARBA00022692"/>
    </source>
</evidence>
<keyword evidence="7" id="KW-0997">Cell inner membrane</keyword>
<dbReference type="InterPro" id="IPR006685">
    <property type="entry name" value="MscS_channel_2nd"/>
</dbReference>
<dbReference type="InterPro" id="IPR006686">
    <property type="entry name" value="MscS_channel_CS"/>
</dbReference>
<dbReference type="GO" id="GO:0008381">
    <property type="term" value="F:mechanosensitive monoatomic ion channel activity"/>
    <property type="evidence" value="ECO:0007669"/>
    <property type="project" value="InterPro"/>
</dbReference>
<comment type="subcellular location">
    <subcellularLocation>
        <location evidence="7">Cell inner membrane</location>
        <topology evidence="7">Multi-pass membrane protein</topology>
    </subcellularLocation>
    <subcellularLocation>
        <location evidence="1">Cell membrane</location>
        <topology evidence="1">Multi-pass membrane protein</topology>
    </subcellularLocation>
</comment>
<dbReference type="InterPro" id="IPR011066">
    <property type="entry name" value="MscS_channel_C_sf"/>
</dbReference>
<evidence type="ECO:0000256" key="5">
    <source>
        <dbReference type="ARBA" id="ARBA00022989"/>
    </source>
</evidence>
<dbReference type="SUPFAM" id="SSF82861">
    <property type="entry name" value="Mechanosensitive channel protein MscS (YggB), transmembrane region"/>
    <property type="match status" value="1"/>
</dbReference>
<dbReference type="AlphaFoldDB" id="A0A0M6XQ67"/>
<feature type="compositionally biased region" description="Pro residues" evidence="8">
    <location>
        <begin position="422"/>
        <end position="432"/>
    </location>
</feature>
<feature type="chain" id="PRO_5005806970" description="Small-conductance mechanosensitive channel" evidence="9">
    <location>
        <begin position="32"/>
        <end position="462"/>
    </location>
</feature>
<keyword evidence="6 7" id="KW-0472">Membrane</keyword>
<feature type="domain" description="BON" evidence="10">
    <location>
        <begin position="50"/>
        <end position="116"/>
    </location>
</feature>
<dbReference type="InterPro" id="IPR049278">
    <property type="entry name" value="MS_channel_C"/>
</dbReference>
<dbReference type="STRING" id="282197.SAMN04488517_10715"/>
<comment type="function">
    <text evidence="7">Mechanosensitive channel that participates in the regulation of osmotic pressure changes within the cell, opening in response to stretch forces in the membrane lipid bilayer, without the need for other proteins. Contributes to normal resistance to hypoosmotic shock. Forms an ion channel of 1.0 nanosiemens conductance with a slight preference for anions.</text>
</comment>
<feature type="compositionally biased region" description="Basic and acidic residues" evidence="8">
    <location>
        <begin position="436"/>
        <end position="449"/>
    </location>
</feature>
<feature type="transmembrane region" description="Helical" evidence="7">
    <location>
        <begin position="206"/>
        <end position="224"/>
    </location>
</feature>
<feature type="transmembrane region" description="Helical" evidence="7">
    <location>
        <begin position="182"/>
        <end position="200"/>
    </location>
</feature>
<accession>A0A0M6XQ67</accession>
<sequence>MPRTARRDRLWSLIRGLFLALAIAFTLPVAAQETPTQPSGAISTAQDGTEDAAIERRIDGIIGELDEYEGVSVDVREGIVTFGGEVLDGETIPELDALASRVDGVVAVRNTVVENTDVARRLDPIVERTKMRFVQFVNYLPLIVVAMLAGGLVMLVGVLLARWERPWGSLAPNAFIAEIYRVILRLVFVVAGIVTALDILNATAVLTGLFGAAGILGLAVGFAVQDTVENFIASIMLSVRQPFRPNDMVDIEGSVGTVIRLTSRATILLDPDGNHVRLPNSFVFKAKIINYTRNTTRRFGFELGIDPNDDLAEARRIGIETLAGLAFVLADPPPQVWIKDSGDSTITMEFFAWLNQREAAFLPARGEALRVVMAALTQAGIGLPEPSYRLNLSGGALPVVDLPDKENRAKAITLTEMDAEPAPKPKPTPEPVMPDRTIERMADQERASEGEEDLLSHGAPQE</sequence>
<dbReference type="InterPro" id="IPR011014">
    <property type="entry name" value="MscS_channel_TM-2"/>
</dbReference>
<dbReference type="InterPro" id="IPR007055">
    <property type="entry name" value="BON_dom"/>
</dbReference>
<keyword evidence="9" id="KW-0732">Signal</keyword>
<dbReference type="PROSITE" id="PS50914">
    <property type="entry name" value="BON"/>
    <property type="match status" value="1"/>
</dbReference>
<dbReference type="RefSeq" id="WP_074962649.1">
    <property type="nucleotide sequence ID" value="NZ_CXPG01000017.1"/>
</dbReference>
<reference evidence="11 12" key="1">
    <citation type="submission" date="2015-07" db="EMBL/GenBank/DDBJ databases">
        <authorList>
            <person name="Noorani M."/>
        </authorList>
    </citation>
    <scope>NUCLEOTIDE SEQUENCE [LARGE SCALE GENOMIC DNA]</scope>
    <source>
        <strain evidence="11 12">CECT 5088</strain>
    </source>
</reference>
<keyword evidence="12" id="KW-1185">Reference proteome</keyword>
<dbReference type="Proteomes" id="UP000048908">
    <property type="component" value="Unassembled WGS sequence"/>
</dbReference>
<keyword evidence="7" id="KW-0813">Transport</keyword>
<feature type="transmembrane region" description="Helical" evidence="7">
    <location>
        <begin position="139"/>
        <end position="161"/>
    </location>
</feature>
<keyword evidence="7" id="KW-0407">Ion channel</keyword>
<proteinExistence type="inferred from homology"/>
<dbReference type="Pfam" id="PF21082">
    <property type="entry name" value="MS_channel_3rd"/>
    <property type="match status" value="1"/>
</dbReference>
<comment type="caution">
    <text evidence="7">Lacks conserved residue(s) required for the propagation of feature annotation.</text>
</comment>
<evidence type="ECO:0000256" key="1">
    <source>
        <dbReference type="ARBA" id="ARBA00004651"/>
    </source>
</evidence>
<name>A0A0M6XQ67_9RHOB</name>
<evidence type="ECO:0000256" key="9">
    <source>
        <dbReference type="SAM" id="SignalP"/>
    </source>
</evidence>
<dbReference type="Gene3D" id="1.10.287.1260">
    <property type="match status" value="1"/>
</dbReference>
<dbReference type="GO" id="GO:0005886">
    <property type="term" value="C:plasma membrane"/>
    <property type="evidence" value="ECO:0007669"/>
    <property type="project" value="UniProtKB-SubCell"/>
</dbReference>
<evidence type="ECO:0000256" key="6">
    <source>
        <dbReference type="ARBA" id="ARBA00023136"/>
    </source>
</evidence>
<dbReference type="PROSITE" id="PS01246">
    <property type="entry name" value="UPF0003"/>
    <property type="match status" value="1"/>
</dbReference>
<dbReference type="EMBL" id="CXPG01000017">
    <property type="protein sequence ID" value="CTQ33038.1"/>
    <property type="molecule type" value="Genomic_DNA"/>
</dbReference>
<evidence type="ECO:0000256" key="8">
    <source>
        <dbReference type="SAM" id="MobiDB-lite"/>
    </source>
</evidence>
<keyword evidence="4 7" id="KW-0812">Transmembrane</keyword>
<feature type="region of interest" description="Disordered" evidence="8">
    <location>
        <begin position="414"/>
        <end position="462"/>
    </location>
</feature>
<evidence type="ECO:0000259" key="10">
    <source>
        <dbReference type="PROSITE" id="PS50914"/>
    </source>
</evidence>
<dbReference type="InterPro" id="IPR045275">
    <property type="entry name" value="MscS_archaea/bacteria_type"/>
</dbReference>
<dbReference type="SUPFAM" id="SSF50182">
    <property type="entry name" value="Sm-like ribonucleoproteins"/>
    <property type="match status" value="1"/>
</dbReference>
<evidence type="ECO:0000313" key="12">
    <source>
        <dbReference type="Proteomes" id="UP000048908"/>
    </source>
</evidence>
<dbReference type="PANTHER" id="PTHR30221:SF1">
    <property type="entry name" value="SMALL-CONDUCTANCE MECHANOSENSITIVE CHANNEL"/>
    <property type="match status" value="1"/>
</dbReference>
<dbReference type="InterPro" id="IPR023408">
    <property type="entry name" value="MscS_beta-dom_sf"/>
</dbReference>
<evidence type="ECO:0000256" key="7">
    <source>
        <dbReference type="RuleBase" id="RU369025"/>
    </source>
</evidence>
<dbReference type="InterPro" id="IPR010920">
    <property type="entry name" value="LSM_dom_sf"/>
</dbReference>
<comment type="similarity">
    <text evidence="2 7">Belongs to the MscS (TC 1.A.23) family.</text>
</comment>